<dbReference type="InterPro" id="IPR018530">
    <property type="entry name" value="SiaC"/>
</dbReference>
<dbReference type="EMBL" id="MLCO01000009">
    <property type="protein sequence ID" value="ONG58877.1"/>
    <property type="molecule type" value="Genomic_DNA"/>
</dbReference>
<comment type="caution">
    <text evidence="2">The sequence shown here is derived from an EMBL/GenBank/DDBJ whole genome shotgun (WGS) entry which is preliminary data.</text>
</comment>
<dbReference type="Proteomes" id="UP000188879">
    <property type="component" value="Unassembled WGS sequence"/>
</dbReference>
<feature type="domain" description="SiaC family regulatory phosphoprotein" evidence="1">
    <location>
        <begin position="6"/>
        <end position="125"/>
    </location>
</feature>
<reference evidence="2 3" key="1">
    <citation type="submission" date="2016-10" db="EMBL/GenBank/DDBJ databases">
        <title>Draft Genome sequence of Roseomonas sp. strain M3.</title>
        <authorList>
            <person name="Subhash Y."/>
            <person name="Lee S."/>
        </authorList>
    </citation>
    <scope>NUCLEOTIDE SEQUENCE [LARGE SCALE GENOMIC DNA]</scope>
    <source>
        <strain evidence="2 3">M3</strain>
    </source>
</reference>
<name>A0A1V2H7Q7_9PROT</name>
<dbReference type="Pfam" id="PF09345">
    <property type="entry name" value="SiaC"/>
    <property type="match status" value="1"/>
</dbReference>
<dbReference type="OrthoDB" id="5297629at2"/>
<proteinExistence type="predicted"/>
<dbReference type="AlphaFoldDB" id="A0A1V2H7Q7"/>
<organism evidence="2 3">
    <name type="scientific">Teichococcus deserti</name>
    <dbReference type="NCBI Taxonomy" id="1817963"/>
    <lineage>
        <taxon>Bacteria</taxon>
        <taxon>Pseudomonadati</taxon>
        <taxon>Pseudomonadota</taxon>
        <taxon>Alphaproteobacteria</taxon>
        <taxon>Acetobacterales</taxon>
        <taxon>Roseomonadaceae</taxon>
        <taxon>Roseomonas</taxon>
    </lineage>
</organism>
<gene>
    <name evidence="2" type="ORF">BKE38_01340</name>
</gene>
<evidence type="ECO:0000313" key="3">
    <source>
        <dbReference type="Proteomes" id="UP000188879"/>
    </source>
</evidence>
<accession>A0A1V2H7Q7</accession>
<protein>
    <submittedName>
        <fullName evidence="2">Fe-S oxidoreductase</fullName>
    </submittedName>
</protein>
<evidence type="ECO:0000313" key="2">
    <source>
        <dbReference type="EMBL" id="ONG58877.1"/>
    </source>
</evidence>
<evidence type="ECO:0000259" key="1">
    <source>
        <dbReference type="Pfam" id="PF09345"/>
    </source>
</evidence>
<keyword evidence="3" id="KW-1185">Reference proteome</keyword>
<sequence>MDRILLEATDRSPKVDFDFAGGRFALEGEAYPEDAAAFFGPLLQGLKQHVQAQPAAAIRFDVALSYFNSSSAKALMNLFMVLEEAAAAGAAVAIGWHYQEGDDSLQEAGEDFSADFTHARFEMIETPA</sequence>
<dbReference type="RefSeq" id="WP_076955577.1">
    <property type="nucleotide sequence ID" value="NZ_MLCO01000009.1"/>
</dbReference>